<dbReference type="RefSeq" id="WP_003797499.1">
    <property type="nucleotide sequence ID" value="NZ_BAEG01000005.1"/>
</dbReference>
<dbReference type="PANTHER" id="PTHR30137:SF6">
    <property type="entry name" value="LUCIFERASE-LIKE MONOOXYGENASE"/>
    <property type="match status" value="1"/>
</dbReference>
<accession>H0QGK1</accession>
<dbReference type="GO" id="GO:0005829">
    <property type="term" value="C:cytosol"/>
    <property type="evidence" value="ECO:0007669"/>
    <property type="project" value="TreeGrafter"/>
</dbReference>
<sequence length="385" mass="40535">MSKPSVVPLSVLDLSPVSAGQCAADALRNTIDLAVSAEALGYSRYWLAEHHLSPGVAGSAPHVLSAVIAAATSTIRVGTAATILGNYRPVQIAENIGTLSALYPGRVDLGFGRSGVPKAPADETGPGDPRPPVASPAPTGNRVVDGLLIPAPRPLFGKKFPERFQVQADLLGRVPGDADNFENDVQDIIAFFAGEFRAAEGTEVTVHPAQGNAPDFWIHGSSAGPSARLAGKLGLPFGANYHVAPAAVMESIGEYRSHFKPSATLAKPYVAVSADVVVAETESLARTIAAGYADWVHSIRTGRGAIPYPVPEDAGRQPELEPAEAWLIQDRLDTRFVGHPAQVAEGLRTLQRATGANELLVTTITHHQSDRIRSQELLAQAWGLS</sequence>
<keyword evidence="4" id="KW-1185">Reference proteome</keyword>
<dbReference type="GO" id="GO:0016705">
    <property type="term" value="F:oxidoreductase activity, acting on paired donors, with incorporation or reduction of molecular oxygen"/>
    <property type="evidence" value="ECO:0007669"/>
    <property type="project" value="InterPro"/>
</dbReference>
<dbReference type="SUPFAM" id="SSF51679">
    <property type="entry name" value="Bacterial luciferase-like"/>
    <property type="match status" value="1"/>
</dbReference>
<name>H0QGK1_ARTG1</name>
<dbReference type="Pfam" id="PF00296">
    <property type="entry name" value="Bac_luciferase"/>
    <property type="match status" value="2"/>
</dbReference>
<organism evidence="3 4">
    <name type="scientific">Arthrobacter globiformis (strain ATCC 8010 / DSM 20124 / JCM 1332 / NBRC 12137 / NCIMB 8907 / NRRL B-2979 / 168)</name>
    <dbReference type="NCBI Taxonomy" id="1077972"/>
    <lineage>
        <taxon>Bacteria</taxon>
        <taxon>Bacillati</taxon>
        <taxon>Actinomycetota</taxon>
        <taxon>Actinomycetes</taxon>
        <taxon>Micrococcales</taxon>
        <taxon>Micrococcaceae</taxon>
        <taxon>Arthrobacter</taxon>
    </lineage>
</organism>
<dbReference type="InterPro" id="IPR011251">
    <property type="entry name" value="Luciferase-like_dom"/>
</dbReference>
<evidence type="ECO:0000256" key="1">
    <source>
        <dbReference type="SAM" id="MobiDB-lite"/>
    </source>
</evidence>
<dbReference type="AlphaFoldDB" id="H0QGK1"/>
<feature type="domain" description="Luciferase-like" evidence="2">
    <location>
        <begin position="15"/>
        <end position="117"/>
    </location>
</feature>
<dbReference type="Gene3D" id="3.20.20.30">
    <property type="entry name" value="Luciferase-like domain"/>
    <property type="match status" value="1"/>
</dbReference>
<dbReference type="Proteomes" id="UP000003828">
    <property type="component" value="Unassembled WGS sequence"/>
</dbReference>
<feature type="region of interest" description="Disordered" evidence="1">
    <location>
        <begin position="114"/>
        <end position="139"/>
    </location>
</feature>
<gene>
    <name evidence="3" type="ORF">ARGLB_005_00170</name>
</gene>
<comment type="caution">
    <text evidence="3">The sequence shown here is derived from an EMBL/GenBank/DDBJ whole genome shotgun (WGS) entry which is preliminary data.</text>
</comment>
<dbReference type="OrthoDB" id="9780518at2"/>
<dbReference type="eggNOG" id="COG2141">
    <property type="taxonomic scope" value="Bacteria"/>
</dbReference>
<proteinExistence type="predicted"/>
<feature type="domain" description="Luciferase-like" evidence="2">
    <location>
        <begin position="192"/>
        <end position="354"/>
    </location>
</feature>
<dbReference type="InterPro" id="IPR050766">
    <property type="entry name" value="Bact_Lucif_Oxidored"/>
</dbReference>
<protein>
    <recommendedName>
        <fullName evidence="2">Luciferase-like domain-containing protein</fullName>
    </recommendedName>
</protein>
<evidence type="ECO:0000259" key="2">
    <source>
        <dbReference type="Pfam" id="PF00296"/>
    </source>
</evidence>
<dbReference type="STRING" id="1077972.ARGLB_005_00170"/>
<evidence type="ECO:0000313" key="4">
    <source>
        <dbReference type="Proteomes" id="UP000003828"/>
    </source>
</evidence>
<evidence type="ECO:0000313" key="3">
    <source>
        <dbReference type="EMBL" id="GAB11952.1"/>
    </source>
</evidence>
<dbReference type="InterPro" id="IPR036661">
    <property type="entry name" value="Luciferase-like_sf"/>
</dbReference>
<dbReference type="PANTHER" id="PTHR30137">
    <property type="entry name" value="LUCIFERASE-LIKE MONOOXYGENASE"/>
    <property type="match status" value="1"/>
</dbReference>
<reference evidence="3 4" key="1">
    <citation type="submission" date="2011-12" db="EMBL/GenBank/DDBJ databases">
        <title>Whole genome shotgun sequence of Arthrobacter globiformis NBRC 12137.</title>
        <authorList>
            <person name="Miyazawa S."/>
            <person name="Hosoyama A."/>
            <person name="Tsuchikane K."/>
            <person name="Katsumata H."/>
            <person name="Yamazaki S."/>
            <person name="Fujita N."/>
        </authorList>
    </citation>
    <scope>NUCLEOTIDE SEQUENCE [LARGE SCALE GENOMIC DNA]</scope>
    <source>
        <strain evidence="3 4">NBRC 12137</strain>
    </source>
</reference>
<dbReference type="EMBL" id="BAEG01000005">
    <property type="protein sequence ID" value="GAB11952.1"/>
    <property type="molecule type" value="Genomic_DNA"/>
</dbReference>